<dbReference type="CDD" id="cd00229">
    <property type="entry name" value="SGNH_hydrolase"/>
    <property type="match status" value="1"/>
</dbReference>
<dbReference type="Ensembl" id="ENSECRT00000000110.1">
    <property type="protein sequence ID" value="ENSECRP00000000105.1"/>
    <property type="gene ID" value="ENSECRG00000000071.1"/>
</dbReference>
<dbReference type="SUPFAM" id="SSF52266">
    <property type="entry name" value="SGNH hydrolase"/>
    <property type="match status" value="1"/>
</dbReference>
<reference evidence="1" key="3">
    <citation type="submission" date="2025-09" db="UniProtKB">
        <authorList>
            <consortium name="Ensembl"/>
        </authorList>
    </citation>
    <scope>IDENTIFICATION</scope>
</reference>
<organism evidence="1 2">
    <name type="scientific">Erpetoichthys calabaricus</name>
    <name type="common">Rope fish</name>
    <name type="synonym">Calamoichthys calabaricus</name>
    <dbReference type="NCBI Taxonomy" id="27687"/>
    <lineage>
        <taxon>Eukaryota</taxon>
        <taxon>Metazoa</taxon>
        <taxon>Chordata</taxon>
        <taxon>Craniata</taxon>
        <taxon>Vertebrata</taxon>
        <taxon>Euteleostomi</taxon>
        <taxon>Actinopterygii</taxon>
        <taxon>Polypteriformes</taxon>
        <taxon>Polypteridae</taxon>
        <taxon>Erpetoichthys</taxon>
    </lineage>
</organism>
<reference evidence="1" key="1">
    <citation type="submission" date="2021-06" db="EMBL/GenBank/DDBJ databases">
        <authorList>
            <consortium name="Wellcome Sanger Institute Data Sharing"/>
        </authorList>
    </citation>
    <scope>NUCLEOTIDE SEQUENCE [LARGE SCALE GENOMIC DNA]</scope>
</reference>
<dbReference type="GeneTree" id="ENSGT00940000179129"/>
<dbReference type="Gene3D" id="3.40.50.12690">
    <property type="match status" value="1"/>
</dbReference>
<reference evidence="1" key="2">
    <citation type="submission" date="2025-08" db="UniProtKB">
        <authorList>
            <consortium name="Ensembl"/>
        </authorList>
    </citation>
    <scope>IDENTIFICATION</scope>
</reference>
<dbReference type="Gene3D" id="3.40.50.12700">
    <property type="match status" value="1"/>
</dbReference>
<evidence type="ECO:0000313" key="1">
    <source>
        <dbReference type="Ensembl" id="ENSECRP00000000105.1"/>
    </source>
</evidence>
<accession>A0A8C4RFV7</accession>
<dbReference type="Proteomes" id="UP000694620">
    <property type="component" value="Chromosome 1"/>
</dbReference>
<evidence type="ECO:0008006" key="3">
    <source>
        <dbReference type="Google" id="ProtNLM"/>
    </source>
</evidence>
<sequence>MTSPLNVSSICALPVEGTFICCVSCSMYSSGFPADIVDSFTCQKCLVNLELVGKIRELEDRVRNLIAIRQTENWIDSVCLDNSATSDSASVSPGPTVVSARPKSAAAIQPQGEWVTVRRGSKNPKCSPPAPRSPIRTQNRFSALRSAPVETENKKVLIIGDSIVRNVRIPNYVKPAVHVKCLAGAKISGIEAALDRVADDEVSTLLLHVGTNDIYSQQSEVLKRNFISLCIKAKRKCRNLVVSGPLPRLYRGDVIYSRLHSLHCWLETWCANKSIAFVNNWDDFWERPGFFRRDGLHPNWRGSYVLSQNMAAKLPG</sequence>
<proteinExistence type="predicted"/>
<name>A0A8C4RFV7_ERPCA</name>
<keyword evidence="2" id="KW-1185">Reference proteome</keyword>
<dbReference type="AlphaFoldDB" id="A0A8C4RFV7"/>
<protein>
    <recommendedName>
        <fullName evidence="3">SGNH hydrolase-type esterase domain-containing protein</fullName>
    </recommendedName>
</protein>
<evidence type="ECO:0000313" key="2">
    <source>
        <dbReference type="Proteomes" id="UP000694620"/>
    </source>
</evidence>